<dbReference type="AlphaFoldDB" id="A0A7S2MJY4"/>
<dbReference type="EMBL" id="HBGS01059663">
    <property type="protein sequence ID" value="CAD9487175.1"/>
    <property type="molecule type" value="Transcribed_RNA"/>
</dbReference>
<proteinExistence type="predicted"/>
<protein>
    <recommendedName>
        <fullName evidence="2">NYN domain-containing protein</fullName>
    </recommendedName>
</protein>
<sequence>MAVLTTAELQLQLDRAKAPQTRVFIDASNILLNAPDFPGLCVESLIKCVEGIRDIATRFVGGSSCIRNSSEAHAAFAAFRSLGYSVTLMDRLPGQREQFVDEVSETLRD</sequence>
<accession>A0A7S2MJY4</accession>
<reference evidence="1" key="1">
    <citation type="submission" date="2021-01" db="EMBL/GenBank/DDBJ databases">
        <authorList>
            <person name="Corre E."/>
            <person name="Pelletier E."/>
            <person name="Niang G."/>
            <person name="Scheremetjew M."/>
            <person name="Finn R."/>
            <person name="Kale V."/>
            <person name="Holt S."/>
            <person name="Cochrane G."/>
            <person name="Meng A."/>
            <person name="Brown T."/>
            <person name="Cohen L."/>
        </authorList>
    </citation>
    <scope>NUCLEOTIDE SEQUENCE</scope>
    <source>
        <strain evidence="1">CCMP1381</strain>
    </source>
</reference>
<organism evidence="1">
    <name type="scientific">Octactis speculum</name>
    <dbReference type="NCBI Taxonomy" id="3111310"/>
    <lineage>
        <taxon>Eukaryota</taxon>
        <taxon>Sar</taxon>
        <taxon>Stramenopiles</taxon>
        <taxon>Ochrophyta</taxon>
        <taxon>Dictyochophyceae</taxon>
        <taxon>Dictyochales</taxon>
        <taxon>Dictyochaceae</taxon>
        <taxon>Octactis</taxon>
    </lineage>
</organism>
<evidence type="ECO:0008006" key="2">
    <source>
        <dbReference type="Google" id="ProtNLM"/>
    </source>
</evidence>
<evidence type="ECO:0000313" key="1">
    <source>
        <dbReference type="EMBL" id="CAD9487175.1"/>
    </source>
</evidence>
<name>A0A7S2MJY4_9STRA</name>
<gene>
    <name evidence="1" type="ORF">DSPE1174_LOCUS31127</name>
</gene>